<protein>
    <recommendedName>
        <fullName evidence="2">B12-binding domain-containing protein</fullName>
    </recommendedName>
</protein>
<dbReference type="GO" id="GO:0046872">
    <property type="term" value="F:metal ion binding"/>
    <property type="evidence" value="ECO:0007669"/>
    <property type="project" value="InterPro"/>
</dbReference>
<evidence type="ECO:0000313" key="1">
    <source>
        <dbReference type="EMBL" id="SVE02452.1"/>
    </source>
</evidence>
<gene>
    <name evidence="1" type="ORF">METZ01_LOCUS455306</name>
</gene>
<organism evidence="1">
    <name type="scientific">marine metagenome</name>
    <dbReference type="NCBI Taxonomy" id="408172"/>
    <lineage>
        <taxon>unclassified sequences</taxon>
        <taxon>metagenomes</taxon>
        <taxon>ecological metagenomes</taxon>
    </lineage>
</organism>
<name>A0A383A3X4_9ZZZZ</name>
<dbReference type="PANTHER" id="PTHR48101">
    <property type="entry name" value="METHYLMALONYL-COA MUTASE, MITOCHONDRIAL-RELATED"/>
    <property type="match status" value="1"/>
</dbReference>
<dbReference type="AlphaFoldDB" id="A0A383A3X4"/>
<reference evidence="1" key="1">
    <citation type="submission" date="2018-05" db="EMBL/GenBank/DDBJ databases">
        <authorList>
            <person name="Lanie J.A."/>
            <person name="Ng W.-L."/>
            <person name="Kazmierczak K.M."/>
            <person name="Andrzejewski T.M."/>
            <person name="Davidsen T.M."/>
            <person name="Wayne K.J."/>
            <person name="Tettelin H."/>
            <person name="Glass J.I."/>
            <person name="Rusch D."/>
            <person name="Podicherti R."/>
            <person name="Tsui H.-C.T."/>
            <person name="Winkler M.E."/>
        </authorList>
    </citation>
    <scope>NUCLEOTIDE SEQUENCE</scope>
</reference>
<evidence type="ECO:0008006" key="2">
    <source>
        <dbReference type="Google" id="ProtNLM"/>
    </source>
</evidence>
<dbReference type="InterPro" id="IPR036724">
    <property type="entry name" value="Cobalamin-bd_sf"/>
</dbReference>
<feature type="non-terminal residue" evidence="1">
    <location>
        <position position="1"/>
    </location>
</feature>
<dbReference type="GO" id="GO:0031419">
    <property type="term" value="F:cobalamin binding"/>
    <property type="evidence" value="ECO:0007669"/>
    <property type="project" value="InterPro"/>
</dbReference>
<dbReference type="SUPFAM" id="SSF52242">
    <property type="entry name" value="Cobalamin (vitamin B12)-binding domain"/>
    <property type="match status" value="1"/>
</dbReference>
<dbReference type="EMBL" id="UINC01188977">
    <property type="protein sequence ID" value="SVE02452.1"/>
    <property type="molecule type" value="Genomic_DNA"/>
</dbReference>
<dbReference type="Gene3D" id="3.40.50.280">
    <property type="entry name" value="Cobalamin-binding domain"/>
    <property type="match status" value="1"/>
</dbReference>
<accession>A0A383A3X4</accession>
<sequence>RAPNIIVVCGGVIPEKDYDFLEKAGVAAIYGPGSNIPRAAGEILDLIRIRGTSRC</sequence>
<proteinExistence type="predicted"/>